<evidence type="ECO:0000313" key="9">
    <source>
        <dbReference type="Proteomes" id="UP001174909"/>
    </source>
</evidence>
<dbReference type="InterPro" id="IPR005717">
    <property type="entry name" value="Ribosomal_uS7_bac/org-type"/>
</dbReference>
<evidence type="ECO:0000256" key="1">
    <source>
        <dbReference type="ARBA" id="ARBA00005657"/>
    </source>
</evidence>
<dbReference type="InterPro" id="IPR012340">
    <property type="entry name" value="NA-bd_OB-fold"/>
</dbReference>
<dbReference type="Gene3D" id="1.10.455.10">
    <property type="entry name" value="Ribosomal protein S7 domain"/>
    <property type="match status" value="1"/>
</dbReference>
<keyword evidence="5 8" id="KW-0689">Ribosomal protein</keyword>
<dbReference type="PANTHER" id="PTHR11205">
    <property type="entry name" value="RIBOSOMAL PROTEIN S7"/>
    <property type="match status" value="1"/>
</dbReference>
<gene>
    <name evidence="8" type="ORF">GBAR_LOCUS8363</name>
</gene>
<dbReference type="CDD" id="cd14869">
    <property type="entry name" value="uS7_Bacteria"/>
    <property type="match status" value="1"/>
</dbReference>
<dbReference type="AlphaFoldDB" id="A0AA35RM67"/>
<keyword evidence="6" id="KW-0687">Ribonucleoprotein</keyword>
<dbReference type="EMBL" id="CASHTH010001238">
    <property type="protein sequence ID" value="CAI8013111.1"/>
    <property type="molecule type" value="Genomic_DNA"/>
</dbReference>
<dbReference type="Proteomes" id="UP001174909">
    <property type="component" value="Unassembled WGS sequence"/>
</dbReference>
<evidence type="ECO:0000259" key="7">
    <source>
        <dbReference type="Pfam" id="PF00177"/>
    </source>
</evidence>
<dbReference type="Pfam" id="PF00164">
    <property type="entry name" value="Ribosom_S12_S23"/>
    <property type="match status" value="1"/>
</dbReference>
<dbReference type="PROSITE" id="PS00055">
    <property type="entry name" value="RIBOSOMAL_S12"/>
    <property type="match status" value="1"/>
</dbReference>
<evidence type="ECO:0000256" key="2">
    <source>
        <dbReference type="ARBA" id="ARBA00007151"/>
    </source>
</evidence>
<dbReference type="GO" id="GO:0006412">
    <property type="term" value="P:translation"/>
    <property type="evidence" value="ECO:0007669"/>
    <property type="project" value="InterPro"/>
</dbReference>
<dbReference type="FunFam" id="1.10.455.10:FF:000001">
    <property type="entry name" value="30S ribosomal protein S7"/>
    <property type="match status" value="1"/>
</dbReference>
<dbReference type="GO" id="GO:0003735">
    <property type="term" value="F:structural constituent of ribosome"/>
    <property type="evidence" value="ECO:0007669"/>
    <property type="project" value="InterPro"/>
</dbReference>
<dbReference type="SUPFAM" id="SSF47973">
    <property type="entry name" value="Ribosomal protein S7"/>
    <property type="match status" value="1"/>
</dbReference>
<organism evidence="8 9">
    <name type="scientific">Geodia barretti</name>
    <name type="common">Barrett's horny sponge</name>
    <dbReference type="NCBI Taxonomy" id="519541"/>
    <lineage>
        <taxon>Eukaryota</taxon>
        <taxon>Metazoa</taxon>
        <taxon>Porifera</taxon>
        <taxon>Demospongiae</taxon>
        <taxon>Heteroscleromorpha</taxon>
        <taxon>Tetractinellida</taxon>
        <taxon>Astrophorina</taxon>
        <taxon>Geodiidae</taxon>
        <taxon>Geodia</taxon>
    </lineage>
</organism>
<evidence type="ECO:0000256" key="4">
    <source>
        <dbReference type="ARBA" id="ARBA00022884"/>
    </source>
</evidence>
<dbReference type="GO" id="GO:0019843">
    <property type="term" value="F:rRNA binding"/>
    <property type="evidence" value="ECO:0007669"/>
    <property type="project" value="UniProtKB-KW"/>
</dbReference>
<feature type="domain" description="Small ribosomal subunit protein uS7" evidence="7">
    <location>
        <begin position="30"/>
        <end position="176"/>
    </location>
</feature>
<reference evidence="8" key="1">
    <citation type="submission" date="2023-03" db="EMBL/GenBank/DDBJ databases">
        <authorList>
            <person name="Steffen K."/>
            <person name="Cardenas P."/>
        </authorList>
    </citation>
    <scope>NUCLEOTIDE SEQUENCE</scope>
</reference>
<dbReference type="Gene3D" id="2.40.50.140">
    <property type="entry name" value="Nucleic acid-binding proteins"/>
    <property type="match status" value="1"/>
</dbReference>
<keyword evidence="3" id="KW-0699">rRNA-binding</keyword>
<sequence length="183" mass="20846">MTPKKPNSALRKIARVRLTNGVEGAGSMSRRRRAIPRIIPEDSRYNSVPLARFINRVMTRGKKTTAQRVVYGALELVQDESRRDPMEIFEQALKNATPLVEVKPRRIGGATYQVPTELRANRSEALAMRWLIRGARGRAGMPMRRGLANELMDAARGEGSAVRRREELHRMAEANRAFVHYRR</sequence>
<evidence type="ECO:0000256" key="6">
    <source>
        <dbReference type="ARBA" id="ARBA00023274"/>
    </source>
</evidence>
<dbReference type="Pfam" id="PF00177">
    <property type="entry name" value="Ribosomal_S7"/>
    <property type="match status" value="1"/>
</dbReference>
<keyword evidence="4" id="KW-0694">RNA-binding</keyword>
<dbReference type="InterPro" id="IPR006032">
    <property type="entry name" value="Ribosomal_uS12"/>
</dbReference>
<evidence type="ECO:0000313" key="8">
    <source>
        <dbReference type="EMBL" id="CAI8013111.1"/>
    </source>
</evidence>
<dbReference type="InterPro" id="IPR000235">
    <property type="entry name" value="Ribosomal_uS7"/>
</dbReference>
<comment type="similarity">
    <text evidence="1">Belongs to the universal ribosomal protein uS12 family.</text>
</comment>
<dbReference type="HAMAP" id="MF_00480_B">
    <property type="entry name" value="Ribosomal_uS7_B"/>
    <property type="match status" value="1"/>
</dbReference>
<dbReference type="InterPro" id="IPR036823">
    <property type="entry name" value="Ribosomal_uS7_dom_sf"/>
</dbReference>
<keyword evidence="9" id="KW-1185">Reference proteome</keyword>
<dbReference type="SUPFAM" id="SSF50249">
    <property type="entry name" value="Nucleic acid-binding proteins"/>
    <property type="match status" value="1"/>
</dbReference>
<comment type="caution">
    <text evidence="8">The sequence shown here is derived from an EMBL/GenBank/DDBJ whole genome shotgun (WGS) entry which is preliminary data.</text>
</comment>
<protein>
    <submittedName>
        <fullName evidence="8">30S ribosomal protein S7</fullName>
    </submittedName>
</protein>
<dbReference type="NCBIfam" id="TIGR01029">
    <property type="entry name" value="rpsG_bact"/>
    <property type="match status" value="1"/>
</dbReference>
<name>A0AA35RM67_GEOBA</name>
<evidence type="ECO:0000256" key="3">
    <source>
        <dbReference type="ARBA" id="ARBA00022730"/>
    </source>
</evidence>
<evidence type="ECO:0000256" key="5">
    <source>
        <dbReference type="ARBA" id="ARBA00022980"/>
    </source>
</evidence>
<accession>A0AA35RM67</accession>
<dbReference type="InterPro" id="IPR023798">
    <property type="entry name" value="Ribosomal_uS7_dom"/>
</dbReference>
<proteinExistence type="inferred from homology"/>
<comment type="similarity">
    <text evidence="2">Belongs to the universal ribosomal protein uS7 family.</text>
</comment>
<dbReference type="GO" id="GO:0015935">
    <property type="term" value="C:small ribosomal subunit"/>
    <property type="evidence" value="ECO:0007669"/>
    <property type="project" value="InterPro"/>
</dbReference>